<name>A0A0T7FRL3_NEOGA</name>
<feature type="compositionally biased region" description="Polar residues" evidence="1">
    <location>
        <begin position="103"/>
        <end position="112"/>
    </location>
</feature>
<evidence type="ECO:0000256" key="1">
    <source>
        <dbReference type="SAM" id="MobiDB-lite"/>
    </source>
</evidence>
<feature type="compositionally biased region" description="Acidic residues" evidence="1">
    <location>
        <begin position="43"/>
        <end position="52"/>
    </location>
</feature>
<feature type="compositionally biased region" description="Low complexity" evidence="1">
    <location>
        <begin position="165"/>
        <end position="177"/>
    </location>
</feature>
<feature type="compositionally biased region" description="Polar residues" evidence="1">
    <location>
        <begin position="76"/>
        <end position="89"/>
    </location>
</feature>
<dbReference type="InterPro" id="IPR019632">
    <property type="entry name" value="DUF2497"/>
</dbReference>
<feature type="region of interest" description="Disordered" evidence="1">
    <location>
        <begin position="27"/>
        <end position="228"/>
    </location>
</feature>
<dbReference type="OrthoDB" id="7189469at2"/>
<evidence type="ECO:0000313" key="3">
    <source>
        <dbReference type="Proteomes" id="UP000046176"/>
    </source>
</evidence>
<sequence length="308" mass="33213">MAQPNVAREPSMEEILASIRRIIESNEPNAENALSGQLPPVYGDDEIEDGEETSFVPDMAANDRGAPSRNEPMNYPSGSSGQAAQQDRTLSLADVAARVRAASTRQQETGTVRLSAASTAPVPSAAASSAQTPSSPASAARQEEPAQLRPMPRMPEFREPATQSAPVTQAAPVSQPVAPQPEPHQRVMMPVFDPPLSAPHRAEAPVRPEPRLEPKTEPKLAAEPAPRSLPAKIEETANLLSAAAGAQVAKSFSELASVFNGMERRSLEDMAGDMLRPMLQEWLDDNLPTLVERLVREEIERVSRGTRR</sequence>
<dbReference type="Pfam" id="PF10691">
    <property type="entry name" value="DUF2497"/>
    <property type="match status" value="1"/>
</dbReference>
<proteinExistence type="predicted"/>
<dbReference type="Proteomes" id="UP000046176">
    <property type="component" value="Unassembled WGS sequence"/>
</dbReference>
<evidence type="ECO:0000313" key="2">
    <source>
        <dbReference type="EMBL" id="CDZ37660.1"/>
    </source>
</evidence>
<evidence type="ECO:0008006" key="4">
    <source>
        <dbReference type="Google" id="ProtNLM"/>
    </source>
</evidence>
<protein>
    <recommendedName>
        <fullName evidence="4">DUF2497 domain-containing protein</fullName>
    </recommendedName>
</protein>
<dbReference type="RefSeq" id="WP_046667972.1">
    <property type="nucleotide sequence ID" value="NZ_CCRH01000011.1"/>
</dbReference>
<gene>
    <name evidence="2" type="ORF">NGAL_HAMBI1145_39800</name>
</gene>
<accession>A0A0T7FRL3</accession>
<dbReference type="AlphaFoldDB" id="A0A0T7FRL3"/>
<reference evidence="2 3" key="1">
    <citation type="submission" date="2014-08" db="EMBL/GenBank/DDBJ databases">
        <authorList>
            <person name="Chen Y.-H."/>
        </authorList>
    </citation>
    <scope>NUCLEOTIDE SEQUENCE [LARGE SCALE GENOMIC DNA]</scope>
</reference>
<organism evidence="2 3">
    <name type="scientific">Neorhizobium galegae bv. officinalis</name>
    <dbReference type="NCBI Taxonomy" id="323656"/>
    <lineage>
        <taxon>Bacteria</taxon>
        <taxon>Pseudomonadati</taxon>
        <taxon>Pseudomonadota</taxon>
        <taxon>Alphaproteobacteria</taxon>
        <taxon>Hyphomicrobiales</taxon>
        <taxon>Rhizobiaceae</taxon>
        <taxon>Rhizobium/Agrobacterium group</taxon>
        <taxon>Neorhizobium</taxon>
    </lineage>
</organism>
<feature type="compositionally biased region" description="Low complexity" evidence="1">
    <location>
        <begin position="115"/>
        <end position="140"/>
    </location>
</feature>
<dbReference type="EMBL" id="CCRH01000011">
    <property type="protein sequence ID" value="CDZ37660.1"/>
    <property type="molecule type" value="Genomic_DNA"/>
</dbReference>
<feature type="compositionally biased region" description="Basic and acidic residues" evidence="1">
    <location>
        <begin position="200"/>
        <end position="220"/>
    </location>
</feature>